<evidence type="ECO:0000256" key="1">
    <source>
        <dbReference type="ARBA" id="ARBA00004651"/>
    </source>
</evidence>
<dbReference type="AlphaFoldDB" id="A0A4P7UG20"/>
<dbReference type="EMBL" id="CP036295">
    <property type="protein sequence ID" value="QCC84679.1"/>
    <property type="molecule type" value="Genomic_DNA"/>
</dbReference>
<feature type="transmembrane region" description="Helical" evidence="6">
    <location>
        <begin position="46"/>
        <end position="66"/>
    </location>
</feature>
<feature type="transmembrane region" description="Helical" evidence="6">
    <location>
        <begin position="128"/>
        <end position="146"/>
    </location>
</feature>
<dbReference type="InterPro" id="IPR050833">
    <property type="entry name" value="Poly_Biosynth_Transport"/>
</dbReference>
<dbReference type="InterPro" id="IPR002797">
    <property type="entry name" value="Polysacc_synth"/>
</dbReference>
<accession>A0A4P7UG20</accession>
<evidence type="ECO:0000256" key="6">
    <source>
        <dbReference type="SAM" id="Phobius"/>
    </source>
</evidence>
<gene>
    <name evidence="7" type="ORF">DDIC_02060</name>
</gene>
<feature type="transmembrane region" description="Helical" evidence="6">
    <location>
        <begin position="349"/>
        <end position="370"/>
    </location>
</feature>
<protein>
    <submittedName>
        <fullName evidence="7">Uncharacterized protein</fullName>
    </submittedName>
</protein>
<dbReference type="PANTHER" id="PTHR30250:SF11">
    <property type="entry name" value="O-ANTIGEN TRANSPORTER-RELATED"/>
    <property type="match status" value="1"/>
</dbReference>
<feature type="transmembrane region" description="Helical" evidence="6">
    <location>
        <begin position="313"/>
        <end position="337"/>
    </location>
</feature>
<proteinExistence type="predicted"/>
<feature type="transmembrane region" description="Helical" evidence="6">
    <location>
        <begin position="167"/>
        <end position="187"/>
    </location>
</feature>
<comment type="subcellular location">
    <subcellularLocation>
        <location evidence="1">Cell membrane</location>
        <topology evidence="1">Multi-pass membrane protein</topology>
    </subcellularLocation>
</comment>
<evidence type="ECO:0000313" key="8">
    <source>
        <dbReference type="Proteomes" id="UP000297065"/>
    </source>
</evidence>
<feature type="transmembrane region" description="Helical" evidence="6">
    <location>
        <begin position="13"/>
        <end position="34"/>
    </location>
</feature>
<dbReference type="OrthoDB" id="5785171at2"/>
<evidence type="ECO:0000256" key="4">
    <source>
        <dbReference type="ARBA" id="ARBA00022989"/>
    </source>
</evidence>
<keyword evidence="4 6" id="KW-1133">Transmembrane helix</keyword>
<reference evidence="7 8" key="1">
    <citation type="submission" date="2019-02" db="EMBL/GenBank/DDBJ databases">
        <title>Complete Genome Sequence of Desulfovibrio desulfuricans IC1, a Sulfonate Utilizing Anaerobe.</title>
        <authorList>
            <person name="Day L.A."/>
            <person name="De Leon K.B."/>
            <person name="Wall J.D."/>
        </authorList>
    </citation>
    <scope>NUCLEOTIDE SEQUENCE [LARGE SCALE GENOMIC DNA]</scope>
    <source>
        <strain evidence="7 8">IC1</strain>
    </source>
</reference>
<dbReference type="Pfam" id="PF01943">
    <property type="entry name" value="Polysacc_synt"/>
    <property type="match status" value="1"/>
</dbReference>
<keyword evidence="2" id="KW-1003">Cell membrane</keyword>
<keyword evidence="5 6" id="KW-0472">Membrane</keyword>
<feature type="transmembrane region" description="Helical" evidence="6">
    <location>
        <begin position="236"/>
        <end position="260"/>
    </location>
</feature>
<feature type="transmembrane region" description="Helical" evidence="6">
    <location>
        <begin position="97"/>
        <end position="116"/>
    </location>
</feature>
<feature type="transmembrane region" description="Helical" evidence="6">
    <location>
        <begin position="272"/>
        <end position="293"/>
    </location>
</feature>
<evidence type="ECO:0000313" key="7">
    <source>
        <dbReference type="EMBL" id="QCC84679.1"/>
    </source>
</evidence>
<dbReference type="Proteomes" id="UP000297065">
    <property type="component" value="Chromosome"/>
</dbReference>
<dbReference type="RefSeq" id="WP_136398910.1">
    <property type="nucleotide sequence ID" value="NZ_CP036295.1"/>
</dbReference>
<dbReference type="PANTHER" id="PTHR30250">
    <property type="entry name" value="PST FAMILY PREDICTED COLANIC ACID TRANSPORTER"/>
    <property type="match status" value="1"/>
</dbReference>
<feature type="transmembrane region" description="Helical" evidence="6">
    <location>
        <begin position="377"/>
        <end position="395"/>
    </location>
</feature>
<keyword evidence="3 6" id="KW-0812">Transmembrane</keyword>
<name>A0A4P7UG20_DESDE</name>
<evidence type="ECO:0000256" key="3">
    <source>
        <dbReference type="ARBA" id="ARBA00022692"/>
    </source>
</evidence>
<organism evidence="7 8">
    <name type="scientific">Desulfovibrio desulfuricans</name>
    <dbReference type="NCBI Taxonomy" id="876"/>
    <lineage>
        <taxon>Bacteria</taxon>
        <taxon>Pseudomonadati</taxon>
        <taxon>Thermodesulfobacteriota</taxon>
        <taxon>Desulfovibrionia</taxon>
        <taxon>Desulfovibrionales</taxon>
        <taxon>Desulfovibrionaceae</taxon>
        <taxon>Desulfovibrio</taxon>
    </lineage>
</organism>
<feature type="transmembrane region" description="Helical" evidence="6">
    <location>
        <begin position="193"/>
        <end position="215"/>
    </location>
</feature>
<dbReference type="GO" id="GO:0005886">
    <property type="term" value="C:plasma membrane"/>
    <property type="evidence" value="ECO:0007669"/>
    <property type="project" value="UniProtKB-SubCell"/>
</dbReference>
<evidence type="ECO:0000256" key="5">
    <source>
        <dbReference type="ARBA" id="ARBA00023136"/>
    </source>
</evidence>
<evidence type="ECO:0000256" key="2">
    <source>
        <dbReference type="ARBA" id="ARBA00022475"/>
    </source>
</evidence>
<sequence length="435" mass="44769">MPKLTGSRDTNKILQGMCIAVFCKGFAVVFSYLLHFVLARMLGSDGLGLFALAFAIVISASFLGRFGLDYVLLRHAALYSSSGQMGVLAAWCRQANLFAGGMALTLTIGIAVLGQWFCTEVFGKPDLYMPLIAMTAGLIPQTLLFLQAETLKGASCIRASQMLQGDGGGVLVFGAALCLSLPLAIPYGVTGAAMGFALASWVAYFAGCGMSARLFAGAHQQDPPAFANLLKLGMPLFIASALSLVVAKAGILFLGAWASATSVGVFAMAQKLALLGSNIQTACCTVIGPKIAVLQKKGDMNEIAAYYRNGTRLIAGLTAVVLGSVALLASPILGLLGADFVQGTSALRILAAGEMLALIFGPTSITLITTGHSREHCIAVGLAAAVMALGGLLIPSYGLEGAAAAVAISTVTQAVGQAVFIQRRLGFFPCIVGVG</sequence>